<dbReference type="InterPro" id="IPR045565">
    <property type="entry name" value="Phage_capsid_2"/>
</dbReference>
<reference evidence="1" key="1">
    <citation type="submission" date="2020-04" db="EMBL/GenBank/DDBJ databases">
        <authorList>
            <person name="Chiriac C."/>
            <person name="Salcher M."/>
            <person name="Ghai R."/>
            <person name="Kavagutti S V."/>
        </authorList>
    </citation>
    <scope>NUCLEOTIDE SEQUENCE</scope>
</reference>
<proteinExistence type="predicted"/>
<protein>
    <recommendedName>
        <fullName evidence="2">Major capsid protein</fullName>
    </recommendedName>
</protein>
<accession>A0A6J5N669</accession>
<evidence type="ECO:0000313" key="1">
    <source>
        <dbReference type="EMBL" id="CAB4152703.1"/>
    </source>
</evidence>
<evidence type="ECO:0008006" key="2">
    <source>
        <dbReference type="Google" id="ProtNLM"/>
    </source>
</evidence>
<name>A0A6J5N669_9CAUD</name>
<dbReference type="EMBL" id="LR796590">
    <property type="protein sequence ID" value="CAB4152703.1"/>
    <property type="molecule type" value="Genomic_DNA"/>
</dbReference>
<gene>
    <name evidence="1" type="ORF">UFOVP616_26</name>
</gene>
<organism evidence="1">
    <name type="scientific">uncultured Caudovirales phage</name>
    <dbReference type="NCBI Taxonomy" id="2100421"/>
    <lineage>
        <taxon>Viruses</taxon>
        <taxon>Duplodnaviria</taxon>
        <taxon>Heunggongvirae</taxon>
        <taxon>Uroviricota</taxon>
        <taxon>Caudoviricetes</taxon>
        <taxon>Peduoviridae</taxon>
        <taxon>Maltschvirus</taxon>
        <taxon>Maltschvirus maltsch</taxon>
    </lineage>
</organism>
<sequence length="272" mass="29712">MAIDINDAFVKQFESEVHVAYQRMGSKIRNTIRTKAGVKGTSTTFQKVGKGEAGQKSRHGNVPVMTIDHAPVECVLQDWYAADYIDKLDELRINHDERMVVANSSAYALGRKTDALLTAAMDTTALQTTATGAMTIGKVNEIFETFGETDVPDDGERYFAVSPQAWINLLGISAFSDADFISADDLPYKGGMVARRWLGFMFYTHSGLPVASSVRSNFAYHKSAVGHAIGQDVTTELNYVPEKVSHLTTSYMAMGAVLIDGTGVYNARCTEV</sequence>
<dbReference type="Pfam" id="PF19821">
    <property type="entry name" value="Phage_capsid_2"/>
    <property type="match status" value="1"/>
</dbReference>